<dbReference type="STRING" id="1776334.APZ16_01320"/>
<feature type="transmembrane region" description="Helical" evidence="1">
    <location>
        <begin position="79"/>
        <end position="101"/>
    </location>
</feature>
<organism evidence="3 4">
    <name type="scientific">Hadarchaeum yellowstonense</name>
    <dbReference type="NCBI Taxonomy" id="1776334"/>
    <lineage>
        <taxon>Archaea</taxon>
        <taxon>Methanobacteriati</taxon>
        <taxon>Candidatus Hadarchaeota</taxon>
        <taxon>Candidatus Hadarchaeia</taxon>
        <taxon>Candidatus Hadarchaeales</taxon>
        <taxon>Candidatus Hadarchaeaceae</taxon>
        <taxon>Candidatus Hadarchaeum</taxon>
    </lineage>
</organism>
<dbReference type="InterPro" id="IPR032816">
    <property type="entry name" value="VTT_dom"/>
</dbReference>
<evidence type="ECO:0000256" key="1">
    <source>
        <dbReference type="SAM" id="Phobius"/>
    </source>
</evidence>
<dbReference type="GO" id="GO:0005886">
    <property type="term" value="C:plasma membrane"/>
    <property type="evidence" value="ECO:0007669"/>
    <property type="project" value="TreeGrafter"/>
</dbReference>
<sequence>MSRDWLHRHRRVVAVTAVAIVGLGVSFLAYFALNLPGDFWRGIGYPGIFLLSFIGAGSIIIPIPYTVILLAISPAFDPIFLTVAAGTGSALGEMVGYALGYLGRNALGEKRREQMDAMLRIFRRFGAIAVFIFAFTPLPDDLIFIPLGLMRYSPWKALAACVAGKFAMVFTIGVVGKAVGELSGDLPVAALISVLLALLIIVIFKIDWVKLAERYSPR</sequence>
<dbReference type="InterPro" id="IPR051311">
    <property type="entry name" value="DedA_domain"/>
</dbReference>
<dbReference type="Pfam" id="PF09335">
    <property type="entry name" value="VTT_dom"/>
    <property type="match status" value="1"/>
</dbReference>
<keyword evidence="1" id="KW-0812">Transmembrane</keyword>
<feature type="transmembrane region" description="Helical" evidence="1">
    <location>
        <begin position="121"/>
        <end position="145"/>
    </location>
</feature>
<dbReference type="EMBL" id="LQMQ01000055">
    <property type="protein sequence ID" value="KUO39816.1"/>
    <property type="molecule type" value="Genomic_DNA"/>
</dbReference>
<gene>
    <name evidence="3" type="ORF">APZ16_01320</name>
</gene>
<evidence type="ECO:0000259" key="2">
    <source>
        <dbReference type="Pfam" id="PF09335"/>
    </source>
</evidence>
<name>A0A147JTH6_HADYE</name>
<proteinExistence type="predicted"/>
<feature type="domain" description="VTT" evidence="2">
    <location>
        <begin position="63"/>
        <end position="176"/>
    </location>
</feature>
<dbReference type="PANTHER" id="PTHR42709:SF10">
    <property type="entry name" value="SNARE ASSOCIATED GOLGI PROTEIN"/>
    <property type="match status" value="1"/>
</dbReference>
<keyword evidence="1" id="KW-1133">Transmembrane helix</keyword>
<evidence type="ECO:0000313" key="4">
    <source>
        <dbReference type="Proteomes" id="UP000074294"/>
    </source>
</evidence>
<dbReference type="PANTHER" id="PTHR42709">
    <property type="entry name" value="ALKALINE PHOSPHATASE LIKE PROTEIN"/>
    <property type="match status" value="1"/>
</dbReference>
<comment type="caution">
    <text evidence="3">The sequence shown here is derived from an EMBL/GenBank/DDBJ whole genome shotgun (WGS) entry which is preliminary data.</text>
</comment>
<dbReference type="Proteomes" id="UP000074294">
    <property type="component" value="Unassembled WGS sequence"/>
</dbReference>
<feature type="transmembrane region" description="Helical" evidence="1">
    <location>
        <begin position="157"/>
        <end position="176"/>
    </location>
</feature>
<dbReference type="AlphaFoldDB" id="A0A147JTH6"/>
<accession>A0A147JTH6</accession>
<evidence type="ECO:0000313" key="3">
    <source>
        <dbReference type="EMBL" id="KUO39816.1"/>
    </source>
</evidence>
<reference evidence="3 4" key="1">
    <citation type="journal article" date="2016" name="Nat. Microbiol.">
        <title>Genomic inference of the metabolism of cosmopolitan subsurface Archaea, Hadesarchaea.</title>
        <authorList>
            <person name="Baker B.J."/>
            <person name="Saw J.H."/>
            <person name="Lind A.E."/>
            <person name="Lazar C.S."/>
            <person name="Hinrichs K.-U."/>
            <person name="Teske A.P."/>
            <person name="Ettema T.J."/>
        </authorList>
    </citation>
    <scope>NUCLEOTIDE SEQUENCE [LARGE SCALE GENOMIC DNA]</scope>
</reference>
<feature type="transmembrane region" description="Helical" evidence="1">
    <location>
        <begin position="12"/>
        <end position="33"/>
    </location>
</feature>
<feature type="transmembrane region" description="Helical" evidence="1">
    <location>
        <begin position="45"/>
        <end position="72"/>
    </location>
</feature>
<protein>
    <recommendedName>
        <fullName evidence="2">VTT domain-containing protein</fullName>
    </recommendedName>
</protein>
<feature type="transmembrane region" description="Helical" evidence="1">
    <location>
        <begin position="188"/>
        <end position="208"/>
    </location>
</feature>
<keyword evidence="1" id="KW-0472">Membrane</keyword>